<name>A0A814GHG4_9BILA</name>
<evidence type="ECO:0000313" key="3">
    <source>
        <dbReference type="EMBL" id="CAF0909921.1"/>
    </source>
</evidence>
<dbReference type="GO" id="GO:0005737">
    <property type="term" value="C:cytoplasm"/>
    <property type="evidence" value="ECO:0007669"/>
    <property type="project" value="TreeGrafter"/>
</dbReference>
<evidence type="ECO:0000313" key="6">
    <source>
        <dbReference type="EMBL" id="CAF3768020.1"/>
    </source>
</evidence>
<evidence type="ECO:0000313" key="7">
    <source>
        <dbReference type="Proteomes" id="UP000663829"/>
    </source>
</evidence>
<dbReference type="PANTHER" id="PTHR31901">
    <property type="entry name" value="GH3 DOMAIN-CONTAINING PROTEIN"/>
    <property type="match status" value="1"/>
</dbReference>
<organism evidence="4 7">
    <name type="scientific">Didymodactylos carnosus</name>
    <dbReference type="NCBI Taxonomy" id="1234261"/>
    <lineage>
        <taxon>Eukaryota</taxon>
        <taxon>Metazoa</taxon>
        <taxon>Spiralia</taxon>
        <taxon>Gnathifera</taxon>
        <taxon>Rotifera</taxon>
        <taxon>Eurotatoria</taxon>
        <taxon>Bdelloidea</taxon>
        <taxon>Philodinida</taxon>
        <taxon>Philodinidae</taxon>
        <taxon>Didymodactylos</taxon>
    </lineage>
</organism>
<evidence type="ECO:0000313" key="4">
    <source>
        <dbReference type="EMBL" id="CAF0996393.1"/>
    </source>
</evidence>
<dbReference type="Pfam" id="PF23571">
    <property type="entry name" value="GH3_M"/>
    <property type="match status" value="1"/>
</dbReference>
<dbReference type="Pfam" id="PF23572">
    <property type="entry name" value="GH3_C"/>
    <property type="match status" value="1"/>
</dbReference>
<dbReference type="InterPro" id="IPR055377">
    <property type="entry name" value="GH3_M"/>
</dbReference>
<evidence type="ECO:0008006" key="8">
    <source>
        <dbReference type="Google" id="ProtNLM"/>
    </source>
</evidence>
<feature type="domain" description="GH3 middle" evidence="1">
    <location>
        <begin position="391"/>
        <end position="460"/>
    </location>
</feature>
<dbReference type="OrthoDB" id="10004661at2759"/>
<dbReference type="EMBL" id="CAJOBA010003669">
    <property type="protein sequence ID" value="CAF3689156.1"/>
    <property type="molecule type" value="Genomic_DNA"/>
</dbReference>
<evidence type="ECO:0000313" key="5">
    <source>
        <dbReference type="EMBL" id="CAF3689156.1"/>
    </source>
</evidence>
<feature type="domain" description="GH3 C-terminal" evidence="2">
    <location>
        <begin position="482"/>
        <end position="596"/>
    </location>
</feature>
<keyword evidence="7" id="KW-1185">Reference proteome</keyword>
<dbReference type="EMBL" id="CAJNOQ010003119">
    <property type="protein sequence ID" value="CAF0996393.1"/>
    <property type="molecule type" value="Genomic_DNA"/>
</dbReference>
<dbReference type="Proteomes" id="UP000681722">
    <property type="component" value="Unassembled WGS sequence"/>
</dbReference>
<dbReference type="Proteomes" id="UP000663829">
    <property type="component" value="Unassembled WGS sequence"/>
</dbReference>
<accession>A0A814GHG4</accession>
<dbReference type="PANTHER" id="PTHR31901:SF9">
    <property type="entry name" value="GH3 DOMAIN-CONTAINING PROTEIN"/>
    <property type="match status" value="1"/>
</dbReference>
<dbReference type="Pfam" id="PF03321">
    <property type="entry name" value="GH3"/>
    <property type="match status" value="1"/>
</dbReference>
<evidence type="ECO:0000259" key="1">
    <source>
        <dbReference type="Pfam" id="PF23571"/>
    </source>
</evidence>
<dbReference type="Proteomes" id="UP000677228">
    <property type="component" value="Unassembled WGS sequence"/>
</dbReference>
<sequence>MASVYEQWLNNRKMKWKQAHEHLLSVDKNGININKNQLKDVLIQLKDTELGKKHKLNELLEQAKDDIDKLVDLFTVQIPVSSYDDIKDYVQRSIDGEVNLLVPKGAIAAYSVSSGTTGFSKHFPFNINALPSFMIHVADQQYLLSEKFPSLFEEKAKRLLLYAKAGTRSQSTDGIYIGPGSMFYYRNTVAHATYLKQLNEKSHSEVLNGDYPPIWRFASPPDAYEVLDRGHLEPYYIQILFALKERDNVRSIGAVFVSNLLQLFDVIQLNWRQMVHDLKTAKPADDSPIWSNISPALRQTLIEKLQPPEPKLADDIQEIMSDVQPGWGKRLFRELIMTQSGSGGTLMHYYEKLSEILGSDVHFCGDLFYISSEGALGTNADHISLNKFVNAVKFCYSELIAEDQWDQTNPRCSPIEQAEIGKLYELVITNLNGLYRYRMTDVIKIVEYETGQLPRFELYFRRATILNHFTEKVTEQEVLDAVQRGIKELNRQTKTNFILVDFCATSSHDNNLFYHTLFIELKSLTNNNDRLDEILFSTLIETYLVENNMYYGIYRQSAKLQPIQIRICKTGAFLKLKSAQMLLGAHSEQVKIPRAIPKVLPMLLAIMTENSTEIDIMKNTD</sequence>
<comment type="caution">
    <text evidence="4">The sequence shown here is derived from an EMBL/GenBank/DDBJ whole genome shotgun (WGS) entry which is preliminary data.</text>
</comment>
<dbReference type="EMBL" id="CAJOBC010003119">
    <property type="protein sequence ID" value="CAF3768020.1"/>
    <property type="molecule type" value="Genomic_DNA"/>
</dbReference>
<reference evidence="4" key="1">
    <citation type="submission" date="2021-02" db="EMBL/GenBank/DDBJ databases">
        <authorList>
            <person name="Nowell W R."/>
        </authorList>
    </citation>
    <scope>NUCLEOTIDE SEQUENCE</scope>
</reference>
<dbReference type="InterPro" id="IPR004993">
    <property type="entry name" value="GH3"/>
</dbReference>
<dbReference type="EMBL" id="CAJNOK010003668">
    <property type="protein sequence ID" value="CAF0909921.1"/>
    <property type="molecule type" value="Genomic_DNA"/>
</dbReference>
<evidence type="ECO:0000259" key="2">
    <source>
        <dbReference type="Pfam" id="PF23572"/>
    </source>
</evidence>
<protein>
    <recommendedName>
        <fullName evidence="8">GH3 auxin-responsive promoter</fullName>
    </recommendedName>
</protein>
<dbReference type="InterPro" id="IPR055378">
    <property type="entry name" value="GH3_C"/>
</dbReference>
<proteinExistence type="predicted"/>
<gene>
    <name evidence="4" type="ORF">GPM918_LOCUS13523</name>
    <name evidence="3" type="ORF">OVA965_LOCUS10066</name>
    <name evidence="6" type="ORF">SRO942_LOCUS13523</name>
    <name evidence="5" type="ORF">TMI583_LOCUS10062</name>
</gene>
<dbReference type="Proteomes" id="UP000682733">
    <property type="component" value="Unassembled WGS sequence"/>
</dbReference>
<dbReference type="GO" id="GO:0016881">
    <property type="term" value="F:acid-amino acid ligase activity"/>
    <property type="evidence" value="ECO:0007669"/>
    <property type="project" value="TreeGrafter"/>
</dbReference>
<dbReference type="AlphaFoldDB" id="A0A814GHG4"/>